<keyword evidence="3" id="KW-1185">Reference proteome</keyword>
<dbReference type="AlphaFoldDB" id="A0A2H3D5V5"/>
<feature type="compositionally biased region" description="Acidic residues" evidence="1">
    <location>
        <begin position="80"/>
        <end position="98"/>
    </location>
</feature>
<organism evidence="2 3">
    <name type="scientific">Armillaria gallica</name>
    <name type="common">Bulbous honey fungus</name>
    <name type="synonym">Armillaria bulbosa</name>
    <dbReference type="NCBI Taxonomy" id="47427"/>
    <lineage>
        <taxon>Eukaryota</taxon>
        <taxon>Fungi</taxon>
        <taxon>Dikarya</taxon>
        <taxon>Basidiomycota</taxon>
        <taxon>Agaricomycotina</taxon>
        <taxon>Agaricomycetes</taxon>
        <taxon>Agaricomycetidae</taxon>
        <taxon>Agaricales</taxon>
        <taxon>Marasmiineae</taxon>
        <taxon>Physalacriaceae</taxon>
        <taxon>Armillaria</taxon>
    </lineage>
</organism>
<evidence type="ECO:0000313" key="3">
    <source>
        <dbReference type="Proteomes" id="UP000217790"/>
    </source>
</evidence>
<evidence type="ECO:0000256" key="1">
    <source>
        <dbReference type="SAM" id="MobiDB-lite"/>
    </source>
</evidence>
<dbReference type="EMBL" id="KZ293668">
    <property type="protein sequence ID" value="PBK89480.1"/>
    <property type="molecule type" value="Genomic_DNA"/>
</dbReference>
<proteinExistence type="predicted"/>
<protein>
    <submittedName>
        <fullName evidence="2">Uncharacterized protein</fullName>
    </submittedName>
</protein>
<sequence>MNLRLVHTESLQCMIGFGPGQLGKVAWIAHCMYEDADGKVCGVNMKIHSKSNSWAAVPDNDLNSEEYFKAAIKWAACGFDNEEDKNNEEGDDDDDEDESAKVQAALANAAAVKKQKEMAAREAEETVEQE</sequence>
<name>A0A2H3D5V5_ARMGA</name>
<evidence type="ECO:0000313" key="2">
    <source>
        <dbReference type="EMBL" id="PBK89480.1"/>
    </source>
</evidence>
<dbReference type="Proteomes" id="UP000217790">
    <property type="component" value="Unassembled WGS sequence"/>
</dbReference>
<dbReference type="OrthoDB" id="3102762at2759"/>
<feature type="region of interest" description="Disordered" evidence="1">
    <location>
        <begin position="80"/>
        <end position="101"/>
    </location>
</feature>
<reference evidence="3" key="1">
    <citation type="journal article" date="2017" name="Nat. Ecol. Evol.">
        <title>Genome expansion and lineage-specific genetic innovations in the forest pathogenic fungi Armillaria.</title>
        <authorList>
            <person name="Sipos G."/>
            <person name="Prasanna A.N."/>
            <person name="Walter M.C."/>
            <person name="O'Connor E."/>
            <person name="Balint B."/>
            <person name="Krizsan K."/>
            <person name="Kiss B."/>
            <person name="Hess J."/>
            <person name="Varga T."/>
            <person name="Slot J."/>
            <person name="Riley R."/>
            <person name="Boka B."/>
            <person name="Rigling D."/>
            <person name="Barry K."/>
            <person name="Lee J."/>
            <person name="Mihaltcheva S."/>
            <person name="LaButti K."/>
            <person name="Lipzen A."/>
            <person name="Waldron R."/>
            <person name="Moloney N.M."/>
            <person name="Sperisen C."/>
            <person name="Kredics L."/>
            <person name="Vagvoelgyi C."/>
            <person name="Patrignani A."/>
            <person name="Fitzpatrick D."/>
            <person name="Nagy I."/>
            <person name="Doyle S."/>
            <person name="Anderson J.B."/>
            <person name="Grigoriev I.V."/>
            <person name="Gueldener U."/>
            <person name="Muensterkoetter M."/>
            <person name="Nagy L.G."/>
        </authorList>
    </citation>
    <scope>NUCLEOTIDE SEQUENCE [LARGE SCALE GENOMIC DNA]</scope>
    <source>
        <strain evidence="3">Ar21-2</strain>
    </source>
</reference>
<gene>
    <name evidence="2" type="ORF">ARMGADRAFT_1083469</name>
</gene>
<dbReference type="STRING" id="47427.A0A2H3D5V5"/>
<accession>A0A2H3D5V5</accession>
<dbReference type="InParanoid" id="A0A2H3D5V5"/>